<accession>A0ABR3PT74</accession>
<dbReference type="RefSeq" id="XP_069205281.1">
    <property type="nucleotide sequence ID" value="XM_069357344.1"/>
</dbReference>
<dbReference type="InterPro" id="IPR009060">
    <property type="entry name" value="UBA-like_sf"/>
</dbReference>
<organism evidence="3 4">
    <name type="scientific">Vanrija albida</name>
    <dbReference type="NCBI Taxonomy" id="181172"/>
    <lineage>
        <taxon>Eukaryota</taxon>
        <taxon>Fungi</taxon>
        <taxon>Dikarya</taxon>
        <taxon>Basidiomycota</taxon>
        <taxon>Agaricomycotina</taxon>
        <taxon>Tremellomycetes</taxon>
        <taxon>Trichosporonales</taxon>
        <taxon>Trichosporonaceae</taxon>
        <taxon>Vanrija</taxon>
    </lineage>
</organism>
<feature type="domain" description="UBA" evidence="2">
    <location>
        <begin position="1"/>
        <end position="29"/>
    </location>
</feature>
<dbReference type="SUPFAM" id="SSF46934">
    <property type="entry name" value="UBA-like"/>
    <property type="match status" value="1"/>
</dbReference>
<gene>
    <name evidence="3" type="ORF">Q8F55_008968</name>
</gene>
<sequence>MGFHPNDAMRTLKINNGDVQRATDLMLHEQGGHSNPKETPTDGCPVCDEIFLSEQRRIERQILAAGRVRAHNRQVQQHKAQRQAARAAHPPPPYHGGSHHSFHSSHNHAHQHHMETHNTAMSHSMSHNAGGFHSAGGF</sequence>
<evidence type="ECO:0000259" key="2">
    <source>
        <dbReference type="PROSITE" id="PS50030"/>
    </source>
</evidence>
<evidence type="ECO:0000313" key="4">
    <source>
        <dbReference type="Proteomes" id="UP001565368"/>
    </source>
</evidence>
<evidence type="ECO:0000313" key="3">
    <source>
        <dbReference type="EMBL" id="KAL1405337.1"/>
    </source>
</evidence>
<reference evidence="3 4" key="1">
    <citation type="submission" date="2023-08" db="EMBL/GenBank/DDBJ databases">
        <title>Annotated Genome Sequence of Vanrija albida AlHP1.</title>
        <authorList>
            <person name="Herzog R."/>
        </authorList>
    </citation>
    <scope>NUCLEOTIDE SEQUENCE [LARGE SCALE GENOMIC DNA]</scope>
    <source>
        <strain evidence="3 4">AlHP1</strain>
    </source>
</reference>
<dbReference type="GeneID" id="95990011"/>
<feature type="compositionally biased region" description="Basic residues" evidence="1">
    <location>
        <begin position="97"/>
        <end position="111"/>
    </location>
</feature>
<name>A0ABR3PT74_9TREE</name>
<feature type="compositionally biased region" description="Polar residues" evidence="1">
    <location>
        <begin position="117"/>
        <end position="127"/>
    </location>
</feature>
<dbReference type="EMBL" id="JBBXJM010000007">
    <property type="protein sequence ID" value="KAL1405337.1"/>
    <property type="molecule type" value="Genomic_DNA"/>
</dbReference>
<dbReference type="PROSITE" id="PS50030">
    <property type="entry name" value="UBA"/>
    <property type="match status" value="1"/>
</dbReference>
<comment type="caution">
    <text evidence="3">The sequence shown here is derived from an EMBL/GenBank/DDBJ whole genome shotgun (WGS) entry which is preliminary data.</text>
</comment>
<dbReference type="Proteomes" id="UP001565368">
    <property type="component" value="Unassembled WGS sequence"/>
</dbReference>
<evidence type="ECO:0000256" key="1">
    <source>
        <dbReference type="SAM" id="MobiDB-lite"/>
    </source>
</evidence>
<feature type="compositionally biased region" description="Low complexity" evidence="1">
    <location>
        <begin position="74"/>
        <end position="88"/>
    </location>
</feature>
<proteinExistence type="predicted"/>
<dbReference type="Gene3D" id="1.10.8.10">
    <property type="entry name" value="DNA helicase RuvA subunit, C-terminal domain"/>
    <property type="match status" value="1"/>
</dbReference>
<dbReference type="InterPro" id="IPR015940">
    <property type="entry name" value="UBA"/>
</dbReference>
<keyword evidence="4" id="KW-1185">Reference proteome</keyword>
<protein>
    <recommendedName>
        <fullName evidence="2">UBA domain-containing protein</fullName>
    </recommendedName>
</protein>
<feature type="region of interest" description="Disordered" evidence="1">
    <location>
        <begin position="68"/>
        <end position="138"/>
    </location>
</feature>